<reference evidence="2" key="1">
    <citation type="journal article" date="2023" name="Mol. Biol. Evol.">
        <title>Third-Generation Sequencing Reveals the Adaptive Role of the Epigenome in Three Deep-Sea Polychaetes.</title>
        <authorList>
            <person name="Perez M."/>
            <person name="Aroh O."/>
            <person name="Sun Y."/>
            <person name="Lan Y."/>
            <person name="Juniper S.K."/>
            <person name="Young C.R."/>
            <person name="Angers B."/>
            <person name="Qian P.Y."/>
        </authorList>
    </citation>
    <scope>NUCLEOTIDE SEQUENCE</scope>
    <source>
        <strain evidence="2">P08H-3</strain>
    </source>
</reference>
<sequence>MPQLIKAGGGGISVSFWVTGWTARDDWVARLDIPNDDAPTYPERTPCGGGVRQSDGEEEEDRNADRLKSKLPKLPDGIVLPAEEYYTD</sequence>
<dbReference type="AlphaFoldDB" id="A0AAD9K5M4"/>
<gene>
    <name evidence="2" type="ORF">LSH36_58g12027</name>
</gene>
<evidence type="ECO:0000313" key="2">
    <source>
        <dbReference type="EMBL" id="KAK2164840.1"/>
    </source>
</evidence>
<evidence type="ECO:0000256" key="1">
    <source>
        <dbReference type="SAM" id="MobiDB-lite"/>
    </source>
</evidence>
<evidence type="ECO:0000313" key="3">
    <source>
        <dbReference type="Proteomes" id="UP001208570"/>
    </source>
</evidence>
<feature type="region of interest" description="Disordered" evidence="1">
    <location>
        <begin position="35"/>
        <end position="70"/>
    </location>
</feature>
<protein>
    <submittedName>
        <fullName evidence="2">Uncharacterized protein</fullName>
    </submittedName>
</protein>
<accession>A0AAD9K5M4</accession>
<name>A0AAD9K5M4_9ANNE</name>
<proteinExistence type="predicted"/>
<comment type="caution">
    <text evidence="2">The sequence shown here is derived from an EMBL/GenBank/DDBJ whole genome shotgun (WGS) entry which is preliminary data.</text>
</comment>
<dbReference type="Proteomes" id="UP001208570">
    <property type="component" value="Unassembled WGS sequence"/>
</dbReference>
<dbReference type="EMBL" id="JAODUP010000058">
    <property type="protein sequence ID" value="KAK2164840.1"/>
    <property type="molecule type" value="Genomic_DNA"/>
</dbReference>
<organism evidence="2 3">
    <name type="scientific">Paralvinella palmiformis</name>
    <dbReference type="NCBI Taxonomy" id="53620"/>
    <lineage>
        <taxon>Eukaryota</taxon>
        <taxon>Metazoa</taxon>
        <taxon>Spiralia</taxon>
        <taxon>Lophotrochozoa</taxon>
        <taxon>Annelida</taxon>
        <taxon>Polychaeta</taxon>
        <taxon>Sedentaria</taxon>
        <taxon>Canalipalpata</taxon>
        <taxon>Terebellida</taxon>
        <taxon>Terebelliformia</taxon>
        <taxon>Alvinellidae</taxon>
        <taxon>Paralvinella</taxon>
    </lineage>
</organism>
<keyword evidence="3" id="KW-1185">Reference proteome</keyword>